<feature type="region of interest" description="Disordered" evidence="8">
    <location>
        <begin position="442"/>
        <end position="477"/>
    </location>
</feature>
<gene>
    <name evidence="12" type="ORF">BJ554DRAFT_6209</name>
</gene>
<comment type="subcellular location">
    <subcellularLocation>
        <location evidence="1">Membrane</location>
    </subcellularLocation>
</comment>
<feature type="transmembrane region" description="Helical" evidence="9">
    <location>
        <begin position="12"/>
        <end position="41"/>
    </location>
</feature>
<evidence type="ECO:0000256" key="7">
    <source>
        <dbReference type="ARBA" id="ARBA00023136"/>
    </source>
</evidence>
<feature type="domain" description="ABC transmembrane type-1" evidence="11">
    <location>
        <begin position="1"/>
        <end position="166"/>
    </location>
</feature>
<keyword evidence="3 9" id="KW-0812">Transmembrane</keyword>
<dbReference type="InterPro" id="IPR050173">
    <property type="entry name" value="ABC_transporter_C-like"/>
</dbReference>
<dbReference type="OrthoDB" id="6500128at2759"/>
<dbReference type="PROSITE" id="PS50929">
    <property type="entry name" value="ABC_TM1F"/>
    <property type="match status" value="1"/>
</dbReference>
<evidence type="ECO:0000256" key="2">
    <source>
        <dbReference type="ARBA" id="ARBA00022448"/>
    </source>
</evidence>
<keyword evidence="4" id="KW-0547">Nucleotide-binding</keyword>
<comment type="caution">
    <text evidence="12">The sequence shown here is derived from an EMBL/GenBank/DDBJ whole genome shotgun (WGS) entry which is preliminary data.</text>
</comment>
<evidence type="ECO:0000256" key="1">
    <source>
        <dbReference type="ARBA" id="ARBA00004370"/>
    </source>
</evidence>
<dbReference type="InterPro" id="IPR027417">
    <property type="entry name" value="P-loop_NTPase"/>
</dbReference>
<dbReference type="InterPro" id="IPR003439">
    <property type="entry name" value="ABC_transporter-like_ATP-bd"/>
</dbReference>
<dbReference type="GO" id="GO:0016020">
    <property type="term" value="C:membrane"/>
    <property type="evidence" value="ECO:0007669"/>
    <property type="project" value="UniProtKB-SubCell"/>
</dbReference>
<dbReference type="SMART" id="SM00382">
    <property type="entry name" value="AAA"/>
    <property type="match status" value="1"/>
</dbReference>
<evidence type="ECO:0000256" key="8">
    <source>
        <dbReference type="SAM" id="MobiDB-lite"/>
    </source>
</evidence>
<dbReference type="Pfam" id="PF00005">
    <property type="entry name" value="ABC_tran"/>
    <property type="match status" value="1"/>
</dbReference>
<dbReference type="EMBL" id="JAEFCI010003434">
    <property type="protein sequence ID" value="KAG5461577.1"/>
    <property type="molecule type" value="Genomic_DNA"/>
</dbReference>
<evidence type="ECO:0000256" key="9">
    <source>
        <dbReference type="SAM" id="Phobius"/>
    </source>
</evidence>
<dbReference type="PANTHER" id="PTHR24223">
    <property type="entry name" value="ATP-BINDING CASSETTE SUB-FAMILY C"/>
    <property type="match status" value="1"/>
</dbReference>
<evidence type="ECO:0000259" key="11">
    <source>
        <dbReference type="PROSITE" id="PS50929"/>
    </source>
</evidence>
<keyword evidence="12" id="KW-0378">Hydrolase</keyword>
<dbReference type="PROSITE" id="PS50893">
    <property type="entry name" value="ABC_TRANSPORTER_2"/>
    <property type="match status" value="1"/>
</dbReference>
<evidence type="ECO:0000313" key="13">
    <source>
        <dbReference type="Proteomes" id="UP000673691"/>
    </source>
</evidence>
<keyword evidence="13" id="KW-1185">Reference proteome</keyword>
<reference evidence="12 13" key="1">
    <citation type="journal article" name="Sci. Rep.">
        <title>Genome-scale phylogenetic analyses confirm Olpidium as the closest living zoosporic fungus to the non-flagellated, terrestrial fungi.</title>
        <authorList>
            <person name="Chang Y."/>
            <person name="Rochon D."/>
            <person name="Sekimoto S."/>
            <person name="Wang Y."/>
            <person name="Chovatia M."/>
            <person name="Sandor L."/>
            <person name="Salamov A."/>
            <person name="Grigoriev I.V."/>
            <person name="Stajich J.E."/>
            <person name="Spatafora J.W."/>
        </authorList>
    </citation>
    <scope>NUCLEOTIDE SEQUENCE [LARGE SCALE GENOMIC DNA]</scope>
    <source>
        <strain evidence="12">S191</strain>
    </source>
</reference>
<keyword evidence="6 9" id="KW-1133">Transmembrane helix</keyword>
<evidence type="ECO:0000256" key="5">
    <source>
        <dbReference type="ARBA" id="ARBA00022840"/>
    </source>
</evidence>
<evidence type="ECO:0000256" key="6">
    <source>
        <dbReference type="ARBA" id="ARBA00022989"/>
    </source>
</evidence>
<name>A0A8H7ZYA8_9FUNG</name>
<protein>
    <submittedName>
        <fullName evidence="12">P-loop containing nucleoside triphosphate hydrolase protein</fullName>
    </submittedName>
</protein>
<dbReference type="InterPro" id="IPR036640">
    <property type="entry name" value="ABC1_TM_sf"/>
</dbReference>
<evidence type="ECO:0000256" key="3">
    <source>
        <dbReference type="ARBA" id="ARBA00022692"/>
    </source>
</evidence>
<keyword evidence="2" id="KW-0813">Transport</keyword>
<evidence type="ECO:0000256" key="4">
    <source>
        <dbReference type="ARBA" id="ARBA00022741"/>
    </source>
</evidence>
<dbReference type="Proteomes" id="UP000673691">
    <property type="component" value="Unassembled WGS sequence"/>
</dbReference>
<evidence type="ECO:0000259" key="10">
    <source>
        <dbReference type="PROSITE" id="PS50893"/>
    </source>
</evidence>
<dbReference type="Gene3D" id="3.40.50.300">
    <property type="entry name" value="P-loop containing nucleotide triphosphate hydrolases"/>
    <property type="match status" value="2"/>
</dbReference>
<feature type="domain" description="ABC transporter" evidence="10">
    <location>
        <begin position="204"/>
        <end position="424"/>
    </location>
</feature>
<feature type="transmembrane region" description="Helical" evidence="9">
    <location>
        <begin position="136"/>
        <end position="158"/>
    </location>
</feature>
<dbReference type="Gene3D" id="1.20.1560.10">
    <property type="entry name" value="ABC transporter type 1, transmembrane domain"/>
    <property type="match status" value="1"/>
</dbReference>
<feature type="transmembrane region" description="Helical" evidence="9">
    <location>
        <begin position="107"/>
        <end position="130"/>
    </location>
</feature>
<dbReference type="AlphaFoldDB" id="A0A8H7ZYA8"/>
<evidence type="ECO:0000313" key="12">
    <source>
        <dbReference type="EMBL" id="KAG5461577.1"/>
    </source>
</evidence>
<proteinExistence type="predicted"/>
<feature type="compositionally biased region" description="Basic and acidic residues" evidence="8">
    <location>
        <begin position="443"/>
        <end position="457"/>
    </location>
</feature>
<dbReference type="InterPro" id="IPR003593">
    <property type="entry name" value="AAA+_ATPase"/>
</dbReference>
<dbReference type="GO" id="GO:0016887">
    <property type="term" value="F:ATP hydrolysis activity"/>
    <property type="evidence" value="ECO:0007669"/>
    <property type="project" value="InterPro"/>
</dbReference>
<dbReference type="InterPro" id="IPR011527">
    <property type="entry name" value="ABC1_TM_dom"/>
</dbReference>
<dbReference type="SUPFAM" id="SSF90123">
    <property type="entry name" value="ABC transporter transmembrane region"/>
    <property type="match status" value="1"/>
</dbReference>
<keyword evidence="5" id="KW-0067">ATP-binding</keyword>
<organism evidence="12 13">
    <name type="scientific">Olpidium bornovanus</name>
    <dbReference type="NCBI Taxonomy" id="278681"/>
    <lineage>
        <taxon>Eukaryota</taxon>
        <taxon>Fungi</taxon>
        <taxon>Fungi incertae sedis</taxon>
        <taxon>Olpidiomycota</taxon>
        <taxon>Olpidiomycotina</taxon>
        <taxon>Olpidiomycetes</taxon>
        <taxon>Olpidiales</taxon>
        <taxon>Olpidiaceae</taxon>
        <taxon>Olpidium</taxon>
    </lineage>
</organism>
<dbReference type="GO" id="GO:0005524">
    <property type="term" value="F:ATP binding"/>
    <property type="evidence" value="ECO:0007669"/>
    <property type="project" value="UniProtKB-KW"/>
</dbReference>
<dbReference type="GO" id="GO:0140359">
    <property type="term" value="F:ABC-type transporter activity"/>
    <property type="evidence" value="ECO:0007669"/>
    <property type="project" value="InterPro"/>
</dbReference>
<dbReference type="SUPFAM" id="SSF52540">
    <property type="entry name" value="P-loop containing nucleoside triphosphate hydrolases"/>
    <property type="match status" value="1"/>
</dbReference>
<accession>A0A8H7ZYA8</accession>
<keyword evidence="7 9" id="KW-0472">Membrane</keyword>
<sequence>MQALQYAPLAAGAMILIAATIPWLWGPVIGLAAVGVVLAGFASKAENKLKNAEATTKPAVISHFTATLEGLFSIRSYHAEDRFDRDNLEKIDENHKFLHAQLMTKSWIALDLDIVASLMIYFCTLLVVLYRNDKDMPSVAGLALSNALQMLVFLQWTVRMVGEVQGQMSSVGQLVYYGNNVAREAPAEIPGAITDPNWPTTGTIQFSNLVLKYHKFGVAVLKNVSFTIYPKEKVGIVGRTGSGKSTLLISLLRIVEAFKGKITIDDLDVSTIGLRDLRTKIAIIPQVRNPASNIFCAASLDPSTDEEIWRALEAVHLGEKIRAFPNGLETAILVLDEATAAIDMATDALIQDAIKENFSDKTVLTIAHRLNTIIESDKMWVAVDFGAGVGEDGVLVMDAGKVAEFDEPLKLLDKPNGHFRSLVDQTGAATAAKLKEIAVQAKAARDARESKGNEPESRQQAPEKAPSIKSEKGKGKK</sequence>
<dbReference type="PANTHER" id="PTHR24223:SF447">
    <property type="entry name" value="MULTIDRUG RESISTANCE-ASSOCIATED PROTEIN 5"/>
    <property type="match status" value="1"/>
</dbReference>